<comment type="similarity">
    <text evidence="2">Belongs to the SURF6 family.</text>
</comment>
<reference evidence="8" key="2">
    <citation type="submission" date="2025-08" db="UniProtKB">
        <authorList>
            <consortium name="RefSeq"/>
        </authorList>
    </citation>
    <scope>IDENTIFICATION</scope>
    <source>
        <tissue evidence="8">Tongue muscle</tissue>
    </source>
</reference>
<accession>A0A6J0X4H7</accession>
<dbReference type="GO" id="GO:0042274">
    <property type="term" value="P:ribosomal small subunit biogenesis"/>
    <property type="evidence" value="ECO:0007669"/>
    <property type="project" value="TreeGrafter"/>
</dbReference>
<feature type="region of interest" description="Disordered" evidence="5">
    <location>
        <begin position="311"/>
        <end position="343"/>
    </location>
</feature>
<dbReference type="RefSeq" id="XP_020744010.1">
    <property type="nucleotide sequence ID" value="XM_020888351.2"/>
</dbReference>
<dbReference type="GO" id="GO:0042273">
    <property type="term" value="P:ribosomal large subunit biogenesis"/>
    <property type="evidence" value="ECO:0007669"/>
    <property type="project" value="TreeGrafter"/>
</dbReference>
<dbReference type="GO" id="GO:0003723">
    <property type="term" value="F:RNA binding"/>
    <property type="evidence" value="ECO:0007669"/>
    <property type="project" value="TreeGrafter"/>
</dbReference>
<dbReference type="GO" id="GO:0005730">
    <property type="term" value="C:nucleolus"/>
    <property type="evidence" value="ECO:0007669"/>
    <property type="project" value="TreeGrafter"/>
</dbReference>
<evidence type="ECO:0000256" key="4">
    <source>
        <dbReference type="SAM" id="Coils"/>
    </source>
</evidence>
<sequence length="356" mass="40992">MTSLLAKDAYLQGLAKKICSQPSAEPQKRKSAGKTQVSEAAVPPRKKRKKAQKKSREREKKTAKPKAQAPAEKSEARKPEAAEEEKEEEEAARSTRAPADGLATEPDSLFALDVLRQLLHEKIEEARGQGSVKELSAAVLEKRRRRKQERDRKKRKRRELRAKEKAAAALEAAKATEPGPRVPGAETQAQLGLLFNKVEVTEEEPASKAQRRKEKRQKLKGNLTPLTGRNYRQLLERLQARQARLEELRDRDAGQAQELEAKMRWTNLLYKAEGVRIRDNERLLQEALKRKERRRAQRLRAWEKRTAHVVGKMQQRQDRRRQNLRKKKVARAERRLEKARKKGRILPQDLERAGLA</sequence>
<evidence type="ECO:0000256" key="3">
    <source>
        <dbReference type="ARBA" id="ARBA00023242"/>
    </source>
</evidence>
<dbReference type="AlphaFoldDB" id="A0A6J0X4H7"/>
<feature type="compositionally biased region" description="Basic and acidic residues" evidence="5">
    <location>
        <begin position="72"/>
        <end position="81"/>
    </location>
</feature>
<feature type="region of interest" description="Disordered" evidence="5">
    <location>
        <begin position="123"/>
        <end position="187"/>
    </location>
</feature>
<organism evidence="7 8">
    <name type="scientific">Odocoileus virginianus</name>
    <name type="common">White-tailed deer</name>
    <dbReference type="NCBI Taxonomy" id="9874"/>
    <lineage>
        <taxon>Eukaryota</taxon>
        <taxon>Metazoa</taxon>
        <taxon>Chordata</taxon>
        <taxon>Craniata</taxon>
        <taxon>Vertebrata</taxon>
        <taxon>Euteleostomi</taxon>
        <taxon>Mammalia</taxon>
        <taxon>Eutheria</taxon>
        <taxon>Laurasiatheria</taxon>
        <taxon>Artiodactyla</taxon>
        <taxon>Ruminantia</taxon>
        <taxon>Pecora</taxon>
        <taxon>Cervidae</taxon>
        <taxon>Odocoileinae</taxon>
        <taxon>Odocoileus</taxon>
    </lineage>
</organism>
<evidence type="ECO:0000256" key="2">
    <source>
        <dbReference type="ARBA" id="ARBA00005904"/>
    </source>
</evidence>
<evidence type="ECO:0000313" key="7">
    <source>
        <dbReference type="Proteomes" id="UP001652640"/>
    </source>
</evidence>
<dbReference type="GeneID" id="110134075"/>
<dbReference type="PANTHER" id="PTHR14369:SF0">
    <property type="entry name" value="SURFEIT LOCUS PROTEIN 6"/>
    <property type="match status" value="1"/>
</dbReference>
<dbReference type="Pfam" id="PF04935">
    <property type="entry name" value="SURF6"/>
    <property type="match status" value="1"/>
</dbReference>
<dbReference type="KEGG" id="ovr:110134075"/>
<dbReference type="FunCoup" id="A0A6J0X4H7">
    <property type="interactions" value="2067"/>
</dbReference>
<protein>
    <submittedName>
        <fullName evidence="8">Surfeit locus protein 6</fullName>
    </submittedName>
</protein>
<proteinExistence type="inferred from homology"/>
<evidence type="ECO:0000256" key="1">
    <source>
        <dbReference type="ARBA" id="ARBA00004123"/>
    </source>
</evidence>
<feature type="compositionally biased region" description="Basic residues" evidence="5">
    <location>
        <begin position="209"/>
        <end position="219"/>
    </location>
</feature>
<dbReference type="GO" id="GO:0003677">
    <property type="term" value="F:DNA binding"/>
    <property type="evidence" value="ECO:0007669"/>
    <property type="project" value="TreeGrafter"/>
</dbReference>
<feature type="compositionally biased region" description="Basic residues" evidence="5">
    <location>
        <begin position="44"/>
        <end position="53"/>
    </location>
</feature>
<dbReference type="PANTHER" id="PTHR14369">
    <property type="entry name" value="SURFEIT LOCUS PROTEIN 6"/>
    <property type="match status" value="1"/>
</dbReference>
<dbReference type="InParanoid" id="A0A6J0X4H7"/>
<keyword evidence="3" id="KW-0539">Nucleus</keyword>
<dbReference type="Proteomes" id="UP001652640">
    <property type="component" value="Chromosome 2"/>
</dbReference>
<feature type="coiled-coil region" evidence="4">
    <location>
        <begin position="228"/>
        <end position="262"/>
    </location>
</feature>
<feature type="region of interest" description="Disordered" evidence="5">
    <location>
        <begin position="18"/>
        <end position="105"/>
    </location>
</feature>
<feature type="compositionally biased region" description="Basic residues" evidence="5">
    <location>
        <begin position="142"/>
        <end position="160"/>
    </location>
</feature>
<name>A0A6J0X4H7_ODOVR</name>
<dbReference type="InterPro" id="IPR007019">
    <property type="entry name" value="SURF6"/>
</dbReference>
<dbReference type="OrthoDB" id="444809at2759"/>
<evidence type="ECO:0000256" key="5">
    <source>
        <dbReference type="SAM" id="MobiDB-lite"/>
    </source>
</evidence>
<keyword evidence="4" id="KW-0175">Coiled coil</keyword>
<dbReference type="InterPro" id="IPR029190">
    <property type="entry name" value="Rrp14/SURF6_C"/>
</dbReference>
<gene>
    <name evidence="8" type="primary">SURF6</name>
</gene>
<reference evidence="7" key="1">
    <citation type="journal article" date="2022" name="J. Hered.">
        <title>A De Novo Chromosome-Level Genome Assembly of the White-Tailed Deer, Odocoileus Virginianus.</title>
        <authorList>
            <person name="London E.W."/>
            <person name="Roca A.L."/>
            <person name="Novakofski J.E."/>
            <person name="Mateus-Pinilla N.E."/>
        </authorList>
    </citation>
    <scope>NUCLEOTIDE SEQUENCE [LARGE SCALE GENOMIC DNA]</scope>
</reference>
<feature type="region of interest" description="Disordered" evidence="5">
    <location>
        <begin position="202"/>
        <end position="224"/>
    </location>
</feature>
<comment type="subcellular location">
    <subcellularLocation>
        <location evidence="1">Nucleus</location>
    </subcellularLocation>
</comment>
<feature type="domain" description="Ribosomal RNA-processing protein 14/surfeit locus protein 6 C-terminal" evidence="6">
    <location>
        <begin position="138"/>
        <end position="335"/>
    </location>
</feature>
<keyword evidence="7" id="KW-1185">Reference proteome</keyword>
<evidence type="ECO:0000259" key="6">
    <source>
        <dbReference type="Pfam" id="PF04935"/>
    </source>
</evidence>
<evidence type="ECO:0000313" key="8">
    <source>
        <dbReference type="RefSeq" id="XP_020744010.1"/>
    </source>
</evidence>